<keyword evidence="1" id="KW-0472">Membrane</keyword>
<protein>
    <submittedName>
        <fullName evidence="2">Uncharacterized protein</fullName>
    </submittedName>
</protein>
<gene>
    <name evidence="2" type="ORF">HK439_16835</name>
</gene>
<name>A0A926P0X4_9HYPH</name>
<accession>A0A926P0X4</accession>
<feature type="transmembrane region" description="Helical" evidence="1">
    <location>
        <begin position="6"/>
        <end position="27"/>
    </location>
</feature>
<dbReference type="AlphaFoldDB" id="A0A926P0X4"/>
<dbReference type="RefSeq" id="WP_190292692.1">
    <property type="nucleotide sequence ID" value="NZ_JABFCZ010000018.1"/>
</dbReference>
<dbReference type="Proteomes" id="UP000598467">
    <property type="component" value="Unassembled WGS sequence"/>
</dbReference>
<evidence type="ECO:0000256" key="1">
    <source>
        <dbReference type="SAM" id="Phobius"/>
    </source>
</evidence>
<feature type="transmembrane region" description="Helical" evidence="1">
    <location>
        <begin position="120"/>
        <end position="139"/>
    </location>
</feature>
<dbReference type="EMBL" id="JABFCZ010000018">
    <property type="protein sequence ID" value="MBD1547936.1"/>
    <property type="molecule type" value="Genomic_DNA"/>
</dbReference>
<keyword evidence="1" id="KW-0812">Transmembrane</keyword>
<evidence type="ECO:0000313" key="2">
    <source>
        <dbReference type="EMBL" id="MBD1547936.1"/>
    </source>
</evidence>
<reference evidence="2" key="1">
    <citation type="submission" date="2020-05" db="EMBL/GenBank/DDBJ databases">
        <title>Identification of trans-AT polyketide cluster in two marine bacteria, producers of a novel glutaramide-containing polyketide sesbanimide D and analogs.</title>
        <authorList>
            <person name="Kacar D."/>
            <person name="Rodriguez P."/>
            <person name="Canedo L."/>
            <person name="Gonzalez E."/>
            <person name="Galan B."/>
            <person name="De La Calle F."/>
            <person name="Garcia J.L."/>
        </authorList>
    </citation>
    <scope>NUCLEOTIDE SEQUENCE</scope>
    <source>
        <strain evidence="2">PHM038</strain>
    </source>
</reference>
<feature type="transmembrane region" description="Helical" evidence="1">
    <location>
        <begin position="48"/>
        <end position="69"/>
    </location>
</feature>
<proteinExistence type="predicted"/>
<keyword evidence="1" id="KW-1133">Transmembrane helix</keyword>
<sequence>MITLLKLLHVLAFTAGVGGGLANLLVMRAANAADADAAKILRGIMPRIATMSFHSVILLWITGPLLLWLVYDGGAGLGPLFHLKMLSVVLLTVASVTGRITISRLKAGKPARFAPHMPKIGMLGSFFGVTTIGLAVLAFS</sequence>
<evidence type="ECO:0000313" key="3">
    <source>
        <dbReference type="Proteomes" id="UP000598467"/>
    </source>
</evidence>
<comment type="caution">
    <text evidence="2">The sequence shown here is derived from an EMBL/GenBank/DDBJ whole genome shotgun (WGS) entry which is preliminary data.</text>
</comment>
<feature type="transmembrane region" description="Helical" evidence="1">
    <location>
        <begin position="81"/>
        <end position="100"/>
    </location>
</feature>
<organism evidence="2 3">
    <name type="scientific">Roseibium aggregatum</name>
    <dbReference type="NCBI Taxonomy" id="187304"/>
    <lineage>
        <taxon>Bacteria</taxon>
        <taxon>Pseudomonadati</taxon>
        <taxon>Pseudomonadota</taxon>
        <taxon>Alphaproteobacteria</taxon>
        <taxon>Hyphomicrobiales</taxon>
        <taxon>Stappiaceae</taxon>
        <taxon>Roseibium</taxon>
    </lineage>
</organism>